<accession>A0A9D6QNC7</accession>
<dbReference type="Pfam" id="PF13428">
    <property type="entry name" value="TPR_14"/>
    <property type="match status" value="1"/>
</dbReference>
<comment type="caution">
    <text evidence="4">The sequence shown here is derived from an EMBL/GenBank/DDBJ whole genome shotgun (WGS) entry which is preliminary data.</text>
</comment>
<evidence type="ECO:0000256" key="1">
    <source>
        <dbReference type="PROSITE-ProRule" id="PRU00339"/>
    </source>
</evidence>
<evidence type="ECO:0000313" key="5">
    <source>
        <dbReference type="Proteomes" id="UP000807850"/>
    </source>
</evidence>
<feature type="transmembrane region" description="Helical" evidence="3">
    <location>
        <begin position="106"/>
        <end position="133"/>
    </location>
</feature>
<dbReference type="Gene3D" id="1.25.40.10">
    <property type="entry name" value="Tetratricopeptide repeat domain"/>
    <property type="match status" value="1"/>
</dbReference>
<organism evidence="4 5">
    <name type="scientific">Eiseniibacteriota bacterium</name>
    <dbReference type="NCBI Taxonomy" id="2212470"/>
    <lineage>
        <taxon>Bacteria</taxon>
        <taxon>Candidatus Eiseniibacteriota</taxon>
    </lineage>
</organism>
<name>A0A9D6QNC7_UNCEI</name>
<dbReference type="Proteomes" id="UP000807850">
    <property type="component" value="Unassembled WGS sequence"/>
</dbReference>
<keyword evidence="1" id="KW-0802">TPR repeat</keyword>
<proteinExistence type="predicted"/>
<dbReference type="InterPro" id="IPR019734">
    <property type="entry name" value="TPR_rpt"/>
</dbReference>
<feature type="transmembrane region" description="Helical" evidence="3">
    <location>
        <begin position="140"/>
        <end position="156"/>
    </location>
</feature>
<dbReference type="PROSITE" id="PS50005">
    <property type="entry name" value="TPR"/>
    <property type="match status" value="1"/>
</dbReference>
<feature type="transmembrane region" description="Helical" evidence="3">
    <location>
        <begin position="223"/>
        <end position="240"/>
    </location>
</feature>
<dbReference type="AlphaFoldDB" id="A0A9D6QNC7"/>
<feature type="region of interest" description="Disordered" evidence="2">
    <location>
        <begin position="1"/>
        <end position="25"/>
    </location>
</feature>
<feature type="transmembrane region" description="Helical" evidence="3">
    <location>
        <begin position="261"/>
        <end position="279"/>
    </location>
</feature>
<evidence type="ECO:0000256" key="3">
    <source>
        <dbReference type="SAM" id="Phobius"/>
    </source>
</evidence>
<dbReference type="SUPFAM" id="SSF48452">
    <property type="entry name" value="TPR-like"/>
    <property type="match status" value="1"/>
</dbReference>
<keyword evidence="3" id="KW-0472">Membrane</keyword>
<feature type="transmembrane region" description="Helical" evidence="3">
    <location>
        <begin position="35"/>
        <end position="56"/>
    </location>
</feature>
<dbReference type="EMBL" id="JACQAY010000035">
    <property type="protein sequence ID" value="MBI3538839.1"/>
    <property type="molecule type" value="Genomic_DNA"/>
</dbReference>
<reference evidence="4" key="1">
    <citation type="submission" date="2020-07" db="EMBL/GenBank/DDBJ databases">
        <title>Huge and variable diversity of episymbiotic CPR bacteria and DPANN archaea in groundwater ecosystems.</title>
        <authorList>
            <person name="He C.Y."/>
            <person name="Keren R."/>
            <person name="Whittaker M."/>
            <person name="Farag I.F."/>
            <person name="Doudna J."/>
            <person name="Cate J.H.D."/>
            <person name="Banfield J.F."/>
        </authorList>
    </citation>
    <scope>NUCLEOTIDE SEQUENCE</scope>
    <source>
        <strain evidence="4">NC_groundwater_928_Pr1_S-0.2um_72_17</strain>
    </source>
</reference>
<evidence type="ECO:0000313" key="4">
    <source>
        <dbReference type="EMBL" id="MBI3538839.1"/>
    </source>
</evidence>
<evidence type="ECO:0000256" key="2">
    <source>
        <dbReference type="SAM" id="MobiDB-lite"/>
    </source>
</evidence>
<feature type="compositionally biased region" description="Basic and acidic residues" evidence="2">
    <location>
        <begin position="1"/>
        <end position="18"/>
    </location>
</feature>
<protein>
    <submittedName>
        <fullName evidence="4">Tetratricopeptide repeat protein</fullName>
    </submittedName>
</protein>
<keyword evidence="3" id="KW-0812">Transmembrane</keyword>
<dbReference type="SMART" id="SM00028">
    <property type="entry name" value="TPR"/>
    <property type="match status" value="2"/>
</dbReference>
<gene>
    <name evidence="4" type="ORF">HY076_01005</name>
</gene>
<dbReference type="InterPro" id="IPR011990">
    <property type="entry name" value="TPR-like_helical_dom_sf"/>
</dbReference>
<keyword evidence="3" id="KW-1133">Transmembrane helix</keyword>
<feature type="repeat" description="TPR" evidence="1">
    <location>
        <begin position="663"/>
        <end position="696"/>
    </location>
</feature>
<dbReference type="Pfam" id="PF13432">
    <property type="entry name" value="TPR_16"/>
    <property type="match status" value="1"/>
</dbReference>
<sequence>MGARRAGGERQNPKRDRPVPAPPAPAPAVPLRHPALIAAALVVAACLVVSTTIWIYDSDFWHHLLVGRVIWTWHAIPTRQIWNWSTYGSVDATNAWLFRMIVWPLWAAWGVTGLFVWRWASTIAVFAVGWAAARRMGARGFTPLVVIAICALVYRARSQVRPETLVAVLTALQIWVLESRRALRAAGARGVGAAPAAGGLPPLARDPGLALIPVAWVWANTHPSYYMGFVMIGFHVLEDLRLARWGTGPAAVPAAADARRLVLLAIAGLAISFANPWTWRPLWQPFDFFIRLRHEPLYKQIGELQPLDWRNNARNGLAALIVLWPLLAILRWRRAGFDLVEALSLGFFTALMLNTQRFAGTWAVVAAPYLGRDLDAWIAARRWPAWTRPAWTRAAFAAIACVALSIPEWSRVEYPLGIRVDMARFPVAACDFMAAHGVRGRGFNDLGGAYVAWRFWPERARLPFITGTLETVTPEDRRLYTLAQEHAIAWRELDARHRFDYVLVSRYHTGWGELLDFLDADSTTWGLVFADDAAALYVRRRGPLAAVVERYAYRHLPAGTARLAPLGRAAEADTALLREVEEELLRQTRESKYNAQAWSLLARVAFTHGRLDDARHATESAVAADPFMPGEHERLGEIALRQGRAADAVAEFRAEQRLVLDPGLLDLRLGEAYAALGDAGRARGFLERVLRRDPGNAEARRALAGLPG</sequence>